<protein>
    <submittedName>
        <fullName evidence="1">Uncharacterized protein</fullName>
    </submittedName>
</protein>
<accession>A0AAC8Q129</accession>
<dbReference type="KEGG" id="age:AA314_00030"/>
<proteinExistence type="predicted"/>
<dbReference type="EMBL" id="CP011509">
    <property type="protein sequence ID" value="AKI98403.1"/>
    <property type="molecule type" value="Genomic_DNA"/>
</dbReference>
<sequence length="78" mass="8899">MSAQDAKVMHDSGSIVPQEEEYAQYVEEFQRFLGVVTQNNLGLLSAVNLSADRYEKSAPPLQNEKLWKGVELKYLIWP</sequence>
<dbReference type="Proteomes" id="UP000035579">
    <property type="component" value="Chromosome"/>
</dbReference>
<reference evidence="1 2" key="1">
    <citation type="submission" date="2015-05" db="EMBL/GenBank/DDBJ databases">
        <title>Genome assembly of Archangium gephyra DSM 2261.</title>
        <authorList>
            <person name="Sharma G."/>
            <person name="Subramanian S."/>
        </authorList>
    </citation>
    <scope>NUCLEOTIDE SEQUENCE [LARGE SCALE GENOMIC DNA]</scope>
    <source>
        <strain evidence="1 2">DSM 2261</strain>
    </source>
</reference>
<evidence type="ECO:0000313" key="1">
    <source>
        <dbReference type="EMBL" id="AKI98403.1"/>
    </source>
</evidence>
<gene>
    <name evidence="1" type="ORF">AA314_00030</name>
</gene>
<name>A0AAC8Q129_9BACT</name>
<evidence type="ECO:0000313" key="2">
    <source>
        <dbReference type="Proteomes" id="UP000035579"/>
    </source>
</evidence>
<organism evidence="1 2">
    <name type="scientific">Archangium gephyra</name>
    <dbReference type="NCBI Taxonomy" id="48"/>
    <lineage>
        <taxon>Bacteria</taxon>
        <taxon>Pseudomonadati</taxon>
        <taxon>Myxococcota</taxon>
        <taxon>Myxococcia</taxon>
        <taxon>Myxococcales</taxon>
        <taxon>Cystobacterineae</taxon>
        <taxon>Archangiaceae</taxon>
        <taxon>Archangium</taxon>
    </lineage>
</organism>
<dbReference type="AlphaFoldDB" id="A0AAC8Q129"/>